<keyword evidence="4" id="KW-1185">Reference proteome</keyword>
<evidence type="ECO:0000256" key="2">
    <source>
        <dbReference type="SAM" id="Phobius"/>
    </source>
</evidence>
<feature type="region of interest" description="Disordered" evidence="1">
    <location>
        <begin position="482"/>
        <end position="580"/>
    </location>
</feature>
<proteinExistence type="predicted"/>
<feature type="transmembrane region" description="Helical" evidence="2">
    <location>
        <begin position="65"/>
        <end position="87"/>
    </location>
</feature>
<keyword evidence="2" id="KW-0812">Transmembrane</keyword>
<name>A0AAE0KUL0_9CHLO</name>
<evidence type="ECO:0000313" key="3">
    <source>
        <dbReference type="EMBL" id="KAK3261302.1"/>
    </source>
</evidence>
<feature type="transmembrane region" description="Helical" evidence="2">
    <location>
        <begin position="93"/>
        <end position="112"/>
    </location>
</feature>
<feature type="transmembrane region" description="Helical" evidence="2">
    <location>
        <begin position="208"/>
        <end position="229"/>
    </location>
</feature>
<dbReference type="EMBL" id="LGRX02017004">
    <property type="protein sequence ID" value="KAK3261302.1"/>
    <property type="molecule type" value="Genomic_DNA"/>
</dbReference>
<feature type="region of interest" description="Disordered" evidence="1">
    <location>
        <begin position="327"/>
        <end position="367"/>
    </location>
</feature>
<feature type="transmembrane region" description="Helical" evidence="2">
    <location>
        <begin position="121"/>
        <end position="140"/>
    </location>
</feature>
<reference evidence="3 4" key="1">
    <citation type="journal article" date="2015" name="Genome Biol. Evol.">
        <title>Comparative Genomics of a Bacterivorous Green Alga Reveals Evolutionary Causalities and Consequences of Phago-Mixotrophic Mode of Nutrition.</title>
        <authorList>
            <person name="Burns J.A."/>
            <person name="Paasch A."/>
            <person name="Narechania A."/>
            <person name="Kim E."/>
        </authorList>
    </citation>
    <scope>NUCLEOTIDE SEQUENCE [LARGE SCALE GENOMIC DNA]</scope>
    <source>
        <strain evidence="3 4">PLY_AMNH</strain>
    </source>
</reference>
<comment type="caution">
    <text evidence="3">The sequence shown here is derived from an EMBL/GenBank/DDBJ whole genome shotgun (WGS) entry which is preliminary data.</text>
</comment>
<evidence type="ECO:0000313" key="4">
    <source>
        <dbReference type="Proteomes" id="UP001190700"/>
    </source>
</evidence>
<feature type="compositionally biased region" description="Low complexity" evidence="1">
    <location>
        <begin position="562"/>
        <end position="580"/>
    </location>
</feature>
<protein>
    <submittedName>
        <fullName evidence="3">Uncharacterized protein</fullName>
    </submittedName>
</protein>
<dbReference type="AlphaFoldDB" id="A0AAE0KUL0"/>
<dbReference type="InterPro" id="IPR036259">
    <property type="entry name" value="MFS_trans_sf"/>
</dbReference>
<gene>
    <name evidence="3" type="ORF">CYMTET_29784</name>
</gene>
<feature type="transmembrane region" description="Helical" evidence="2">
    <location>
        <begin position="177"/>
        <end position="202"/>
    </location>
</feature>
<evidence type="ECO:0000256" key="1">
    <source>
        <dbReference type="SAM" id="MobiDB-lite"/>
    </source>
</evidence>
<sequence length="580" mass="62101">MKSLYGQVRGRAASWNLIPSDSFFQHHDLGDKSGDIGSGCEEVDIEILDEVPEPSSLRLFFASRLTLALVLIFFLNGVMATFVGVYFASHASLMPIACGVAATIGVSAAQALSRGRFRQRAALAIGTSLWCLGALLLPLLESTTGPSTWLLTLLWSLGAGISLRATTFFCCRHLAGYSAWTIHVFCVSLCTGLLTALVLIIALSELTMSPACAALAVLYALSAALLLVADSPALQQPASPVQCAAFTELEDETETSILPSSIQASPLAQAALAALSPSPDPGERGDEAMEELQSQHDRLGEAIMEHEMAAMTLQVVQEGIQGRVRRLSLTPTPIPAPPSVAPTRAEEGGAAAAGSSSDPEDGCEDPQIGRVHSAVLKWQLSSTKVVLDLEKKKNRQNRVQWAHHMRNVEEETEHVRSQLEASELFLQSQVAASMAQRSLNKEELSGEMNQLRGELMRREARFLQEFERAEQLHDQLEAMSEELCDEQVQSQRDADDPHLAPAGAHSFVDAPPGLSSAGTTETTSRRRQSQQQPEAVAATKGASASKQAACTQDDSGGSSTTAQPQKQAGQGIQAGKDARR</sequence>
<keyword evidence="2" id="KW-1133">Transmembrane helix</keyword>
<accession>A0AAE0KUL0</accession>
<dbReference type="SUPFAM" id="SSF103473">
    <property type="entry name" value="MFS general substrate transporter"/>
    <property type="match status" value="1"/>
</dbReference>
<organism evidence="3 4">
    <name type="scientific">Cymbomonas tetramitiformis</name>
    <dbReference type="NCBI Taxonomy" id="36881"/>
    <lineage>
        <taxon>Eukaryota</taxon>
        <taxon>Viridiplantae</taxon>
        <taxon>Chlorophyta</taxon>
        <taxon>Pyramimonadophyceae</taxon>
        <taxon>Pyramimonadales</taxon>
        <taxon>Pyramimonadaceae</taxon>
        <taxon>Cymbomonas</taxon>
    </lineage>
</organism>
<feature type="compositionally biased region" description="Polar residues" evidence="1">
    <location>
        <begin position="542"/>
        <end position="561"/>
    </location>
</feature>
<feature type="compositionally biased region" description="Low complexity" evidence="1">
    <location>
        <begin position="348"/>
        <end position="357"/>
    </location>
</feature>
<dbReference type="Proteomes" id="UP001190700">
    <property type="component" value="Unassembled WGS sequence"/>
</dbReference>
<feature type="transmembrane region" description="Helical" evidence="2">
    <location>
        <begin position="146"/>
        <end position="165"/>
    </location>
</feature>
<keyword evidence="2" id="KW-0472">Membrane</keyword>